<evidence type="ECO:0000256" key="1">
    <source>
        <dbReference type="ARBA" id="ARBA00004202"/>
    </source>
</evidence>
<comment type="caution">
    <text evidence="9">The sequence shown here is derived from an EMBL/GenBank/DDBJ whole genome shotgun (WGS) entry which is preliminary data.</text>
</comment>
<name>A0A8H9M5V1_9PSEU</name>
<dbReference type="CDD" id="cd03257">
    <property type="entry name" value="ABC_NikE_OppD_transporters"/>
    <property type="match status" value="1"/>
</dbReference>
<reference evidence="9" key="1">
    <citation type="journal article" date="2014" name="Int. J. Syst. Evol. Microbiol.">
        <title>Complete genome sequence of Corynebacterium casei LMG S-19264T (=DSM 44701T), isolated from a smear-ripened cheese.</title>
        <authorList>
            <consortium name="US DOE Joint Genome Institute (JGI-PGF)"/>
            <person name="Walter F."/>
            <person name="Albersmeier A."/>
            <person name="Kalinowski J."/>
            <person name="Ruckert C."/>
        </authorList>
    </citation>
    <scope>NUCLEOTIDE SEQUENCE</scope>
    <source>
        <strain evidence="9">CGMCC 4.7679</strain>
    </source>
</reference>
<evidence type="ECO:0000313" key="10">
    <source>
        <dbReference type="Proteomes" id="UP000658656"/>
    </source>
</evidence>
<dbReference type="Pfam" id="PF08352">
    <property type="entry name" value="oligo_HPY"/>
    <property type="match status" value="1"/>
</dbReference>
<evidence type="ECO:0000256" key="4">
    <source>
        <dbReference type="ARBA" id="ARBA00022475"/>
    </source>
</evidence>
<dbReference type="GO" id="GO:0005524">
    <property type="term" value="F:ATP binding"/>
    <property type="evidence" value="ECO:0007669"/>
    <property type="project" value="UniProtKB-KW"/>
</dbReference>
<dbReference type="Proteomes" id="UP000658656">
    <property type="component" value="Unassembled WGS sequence"/>
</dbReference>
<proteinExistence type="inferred from homology"/>
<dbReference type="SMART" id="SM00382">
    <property type="entry name" value="AAA"/>
    <property type="match status" value="1"/>
</dbReference>
<protein>
    <recommendedName>
        <fullName evidence="8">ABC transporter domain-containing protein</fullName>
    </recommendedName>
</protein>
<comment type="subcellular location">
    <subcellularLocation>
        <location evidence="1">Cell membrane</location>
        <topology evidence="1">Peripheral membrane protein</topology>
    </subcellularLocation>
</comment>
<dbReference type="GO" id="GO:0016887">
    <property type="term" value="F:ATP hydrolysis activity"/>
    <property type="evidence" value="ECO:0007669"/>
    <property type="project" value="InterPro"/>
</dbReference>
<dbReference type="PROSITE" id="PS50893">
    <property type="entry name" value="ABC_TRANSPORTER_2"/>
    <property type="match status" value="1"/>
</dbReference>
<evidence type="ECO:0000256" key="7">
    <source>
        <dbReference type="ARBA" id="ARBA00023136"/>
    </source>
</evidence>
<dbReference type="SUPFAM" id="SSF52540">
    <property type="entry name" value="P-loop containing nucleoside triphosphate hydrolases"/>
    <property type="match status" value="1"/>
</dbReference>
<evidence type="ECO:0000256" key="3">
    <source>
        <dbReference type="ARBA" id="ARBA00022448"/>
    </source>
</evidence>
<keyword evidence="6" id="KW-0067">ATP-binding</keyword>
<dbReference type="InterPro" id="IPR017871">
    <property type="entry name" value="ABC_transporter-like_CS"/>
</dbReference>
<evidence type="ECO:0000256" key="2">
    <source>
        <dbReference type="ARBA" id="ARBA00005417"/>
    </source>
</evidence>
<reference evidence="9" key="2">
    <citation type="submission" date="2020-09" db="EMBL/GenBank/DDBJ databases">
        <authorList>
            <person name="Sun Q."/>
            <person name="Zhou Y."/>
        </authorList>
    </citation>
    <scope>NUCLEOTIDE SEQUENCE</scope>
    <source>
        <strain evidence="9">CGMCC 4.7679</strain>
    </source>
</reference>
<keyword evidence="7" id="KW-0472">Membrane</keyword>
<dbReference type="PROSITE" id="PS00211">
    <property type="entry name" value="ABC_TRANSPORTER_1"/>
    <property type="match status" value="1"/>
</dbReference>
<dbReference type="InterPro" id="IPR027417">
    <property type="entry name" value="P-loop_NTPase"/>
</dbReference>
<dbReference type="RefSeq" id="WP_145938441.1">
    <property type="nucleotide sequence ID" value="NZ_BNAV01000004.1"/>
</dbReference>
<organism evidence="9 10">
    <name type="scientific">Amycolatopsis bartoniae</name>
    <dbReference type="NCBI Taxonomy" id="941986"/>
    <lineage>
        <taxon>Bacteria</taxon>
        <taxon>Bacillati</taxon>
        <taxon>Actinomycetota</taxon>
        <taxon>Actinomycetes</taxon>
        <taxon>Pseudonocardiales</taxon>
        <taxon>Pseudonocardiaceae</taxon>
        <taxon>Amycolatopsis</taxon>
    </lineage>
</organism>
<dbReference type="PANTHER" id="PTHR43297:SF2">
    <property type="entry name" value="DIPEPTIDE TRANSPORT ATP-BINDING PROTEIN DPPD"/>
    <property type="match status" value="1"/>
</dbReference>
<keyword evidence="10" id="KW-1185">Reference proteome</keyword>
<comment type="similarity">
    <text evidence="2">Belongs to the ABC transporter superfamily.</text>
</comment>
<evidence type="ECO:0000313" key="9">
    <source>
        <dbReference type="EMBL" id="GHF59619.1"/>
    </source>
</evidence>
<dbReference type="Pfam" id="PF00005">
    <property type="entry name" value="ABC_tran"/>
    <property type="match status" value="1"/>
</dbReference>
<accession>A0A8H9M5V1</accession>
<evidence type="ECO:0000256" key="5">
    <source>
        <dbReference type="ARBA" id="ARBA00022741"/>
    </source>
</evidence>
<evidence type="ECO:0000259" key="8">
    <source>
        <dbReference type="PROSITE" id="PS50893"/>
    </source>
</evidence>
<dbReference type="PANTHER" id="PTHR43297">
    <property type="entry name" value="OLIGOPEPTIDE TRANSPORT ATP-BINDING PROTEIN APPD"/>
    <property type="match status" value="1"/>
</dbReference>
<gene>
    <name evidence="9" type="ORF">GCM10017566_36500</name>
</gene>
<dbReference type="GO" id="GO:0005886">
    <property type="term" value="C:plasma membrane"/>
    <property type="evidence" value="ECO:0007669"/>
    <property type="project" value="UniProtKB-SubCell"/>
</dbReference>
<dbReference type="InterPro" id="IPR050388">
    <property type="entry name" value="ABC_Ni/Peptide_Import"/>
</dbReference>
<dbReference type="GO" id="GO:0015833">
    <property type="term" value="P:peptide transport"/>
    <property type="evidence" value="ECO:0007669"/>
    <property type="project" value="InterPro"/>
</dbReference>
<dbReference type="InterPro" id="IPR013563">
    <property type="entry name" value="Oligopep_ABC_C"/>
</dbReference>
<dbReference type="InterPro" id="IPR003593">
    <property type="entry name" value="AAA+_ATPase"/>
</dbReference>
<dbReference type="Gene3D" id="3.40.50.300">
    <property type="entry name" value="P-loop containing nucleotide triphosphate hydrolases"/>
    <property type="match status" value="1"/>
</dbReference>
<feature type="domain" description="ABC transporter" evidence="8">
    <location>
        <begin position="7"/>
        <end position="254"/>
    </location>
</feature>
<dbReference type="OrthoDB" id="8036461at2"/>
<evidence type="ECO:0000256" key="6">
    <source>
        <dbReference type="ARBA" id="ARBA00022840"/>
    </source>
</evidence>
<keyword evidence="5" id="KW-0547">Nucleotide-binding</keyword>
<sequence>MTESSALAIDNLNVHIGGQPVLTDVSLRVAPGEAVGLVGETGSGKTMTVRTATGLLHRLGGRITSGRVRVAGTDLTRGTDRDWRRVQGRTIALVPQSSMSSLDPLMSIGHQLGETVRALGGPTGGDRRAAVRGLLEAVQLTPDDRLLRAYPHELSGGMRQRVMIALALAGNPRILVADEPTTALDAAIRREILALLSSLRHSRGLGLLLVSHDLGSISATTDTTVVMYAGRTVEAGPTSEIFEQPAHPYTEALLAALPERTPPGTRIPAIGGRPPLPGEVRAGCAFAARCPVAEPACHTIEPPTVSVSTTRTAACLQHTSPGERPHRKELVG</sequence>
<dbReference type="InterPro" id="IPR003439">
    <property type="entry name" value="ABC_transporter-like_ATP-bd"/>
</dbReference>
<dbReference type="EMBL" id="BNAV01000004">
    <property type="protein sequence ID" value="GHF59619.1"/>
    <property type="molecule type" value="Genomic_DNA"/>
</dbReference>
<keyword evidence="4" id="KW-1003">Cell membrane</keyword>
<keyword evidence="3" id="KW-0813">Transport</keyword>
<dbReference type="NCBIfam" id="TIGR01727">
    <property type="entry name" value="oligo_HPY"/>
    <property type="match status" value="1"/>
</dbReference>
<dbReference type="AlphaFoldDB" id="A0A8H9M5V1"/>